<dbReference type="AlphaFoldDB" id="A0A1G6S2J0"/>
<dbReference type="InterPro" id="IPR040503">
    <property type="entry name" value="TRHO_N"/>
</dbReference>
<feature type="domain" description="Rhodanese" evidence="2">
    <location>
        <begin position="128"/>
        <end position="223"/>
    </location>
</feature>
<dbReference type="RefSeq" id="WP_090589775.1">
    <property type="nucleotide sequence ID" value="NZ_LT629688.1"/>
</dbReference>
<dbReference type="SUPFAM" id="SSF52821">
    <property type="entry name" value="Rhodanese/Cell cycle control phosphatase"/>
    <property type="match status" value="1"/>
</dbReference>
<name>A0A1G6S2J0_9ACTN</name>
<dbReference type="Pfam" id="PF17773">
    <property type="entry name" value="UPF0176_N"/>
    <property type="match status" value="1"/>
</dbReference>
<dbReference type="GO" id="GO:0006400">
    <property type="term" value="P:tRNA modification"/>
    <property type="evidence" value="ECO:0007669"/>
    <property type="project" value="UniProtKB-UniRule"/>
</dbReference>
<dbReference type="EMBL" id="LT629688">
    <property type="protein sequence ID" value="SDD11132.1"/>
    <property type="molecule type" value="Genomic_DNA"/>
</dbReference>
<comment type="function">
    <text evidence="1">Catalyzes oxygen-dependent 5-hydroxyuridine (ho5U) modification at position 34 in tRNAs.</text>
</comment>
<protein>
    <recommendedName>
        <fullName evidence="1">tRNA uridine(34) hydroxylase</fullName>
        <ecNumber evidence="1">1.14.-.-</ecNumber>
    </recommendedName>
    <alternativeName>
        <fullName evidence="1">tRNA hydroxylation protein O</fullName>
    </alternativeName>
</protein>
<dbReference type="Gene3D" id="3.30.70.100">
    <property type="match status" value="1"/>
</dbReference>
<dbReference type="NCBIfam" id="NF001134">
    <property type="entry name" value="PRK00142.1-2"/>
    <property type="match status" value="1"/>
</dbReference>
<gene>
    <name evidence="1" type="primary">trhO</name>
    <name evidence="3" type="ORF">SAMN04489747_0203</name>
</gene>
<organism evidence="3 4">
    <name type="scientific">Auraticoccus monumenti</name>
    <dbReference type="NCBI Taxonomy" id="675864"/>
    <lineage>
        <taxon>Bacteria</taxon>
        <taxon>Bacillati</taxon>
        <taxon>Actinomycetota</taxon>
        <taxon>Actinomycetes</taxon>
        <taxon>Propionibacteriales</taxon>
        <taxon>Propionibacteriaceae</taxon>
        <taxon>Auraticoccus</taxon>
    </lineage>
</organism>
<dbReference type="PANTHER" id="PTHR43268:SF3">
    <property type="entry name" value="RHODANESE-LIKE DOMAIN-CONTAINING PROTEIN 7-RELATED"/>
    <property type="match status" value="1"/>
</dbReference>
<dbReference type="EC" id="1.14.-.-" evidence="1"/>
<dbReference type="PANTHER" id="PTHR43268">
    <property type="entry name" value="THIOSULFATE SULFURTRANSFERASE/RHODANESE-LIKE DOMAIN-CONTAINING PROTEIN 2"/>
    <property type="match status" value="1"/>
</dbReference>
<keyword evidence="1" id="KW-0560">Oxidoreductase</keyword>
<reference evidence="3 4" key="1">
    <citation type="submission" date="2016-10" db="EMBL/GenBank/DDBJ databases">
        <authorList>
            <person name="de Groot N.N."/>
        </authorList>
    </citation>
    <scope>NUCLEOTIDE SEQUENCE [LARGE SCALE GENOMIC DNA]</scope>
    <source>
        <strain evidence="3 4">MON 2.2</strain>
    </source>
</reference>
<dbReference type="Pfam" id="PF00581">
    <property type="entry name" value="Rhodanese"/>
    <property type="match status" value="1"/>
</dbReference>
<accession>A0A1G6S2J0</accession>
<dbReference type="Pfam" id="PF12368">
    <property type="entry name" value="Rhodanese_C"/>
    <property type="match status" value="1"/>
</dbReference>
<dbReference type="SMART" id="SM00450">
    <property type="entry name" value="RHOD"/>
    <property type="match status" value="1"/>
</dbReference>
<dbReference type="Gene3D" id="3.40.250.10">
    <property type="entry name" value="Rhodanese-like domain"/>
    <property type="match status" value="1"/>
</dbReference>
<keyword evidence="4" id="KW-1185">Reference proteome</keyword>
<evidence type="ECO:0000259" key="2">
    <source>
        <dbReference type="PROSITE" id="PS50206"/>
    </source>
</evidence>
<proteinExistence type="inferred from homology"/>
<dbReference type="Proteomes" id="UP000198546">
    <property type="component" value="Chromosome i"/>
</dbReference>
<dbReference type="OrthoDB" id="9778326at2"/>
<dbReference type="InterPro" id="IPR036873">
    <property type="entry name" value="Rhodanese-like_dom_sf"/>
</dbReference>
<keyword evidence="1" id="KW-0819">tRNA processing</keyword>
<dbReference type="HAMAP" id="MF_00469">
    <property type="entry name" value="TrhO"/>
    <property type="match status" value="1"/>
</dbReference>
<dbReference type="PROSITE" id="PS50206">
    <property type="entry name" value="RHODANESE_3"/>
    <property type="match status" value="1"/>
</dbReference>
<sequence>MAIPKVLGCYRFTPLADPAAVRLWQLELCRRLGLLGRVLVAEDGINASLAGDVTVLKSWLRATREHEPFAGLEPSWTDGTGSEFTRLRVLHRPELVTFGVRVPVDEDGVRGTGRRISPAQLDALVAERGEEVALLDGRNRWEASIGRFAGAVVPDVETTRDFVMLLDEGGLDHLRDRPVITYCTGGIRCEVLSALMVQRGFEEVYQLDGGILAYGRDVGDAGLWQGALHVFDQRHSISFSDAVVAVGECGVCGGPASRVADCRAACCGRRVPLCDACATEDRCAEHRVVSGPGARSGRPPAR</sequence>
<dbReference type="InterPro" id="IPR020936">
    <property type="entry name" value="TrhO"/>
</dbReference>
<dbReference type="GO" id="GO:0016705">
    <property type="term" value="F:oxidoreductase activity, acting on paired donors, with incorporation or reduction of molecular oxygen"/>
    <property type="evidence" value="ECO:0007669"/>
    <property type="project" value="UniProtKB-UniRule"/>
</dbReference>
<dbReference type="InterPro" id="IPR022111">
    <property type="entry name" value="Rhodanese_C"/>
</dbReference>
<dbReference type="InterPro" id="IPR001763">
    <property type="entry name" value="Rhodanese-like_dom"/>
</dbReference>
<evidence type="ECO:0000313" key="3">
    <source>
        <dbReference type="EMBL" id="SDD11132.1"/>
    </source>
</evidence>
<evidence type="ECO:0000256" key="1">
    <source>
        <dbReference type="HAMAP-Rule" id="MF_00469"/>
    </source>
</evidence>
<comment type="similarity">
    <text evidence="1">Belongs to the TrhO family.</text>
</comment>
<evidence type="ECO:0000313" key="4">
    <source>
        <dbReference type="Proteomes" id="UP000198546"/>
    </source>
</evidence>
<comment type="catalytic activity">
    <reaction evidence="1">
        <text>uridine(34) in tRNA + AH2 + O2 = 5-hydroxyuridine(34) in tRNA + A + H2O</text>
        <dbReference type="Rhea" id="RHEA:64224"/>
        <dbReference type="Rhea" id="RHEA-COMP:11727"/>
        <dbReference type="Rhea" id="RHEA-COMP:13381"/>
        <dbReference type="ChEBI" id="CHEBI:13193"/>
        <dbReference type="ChEBI" id="CHEBI:15377"/>
        <dbReference type="ChEBI" id="CHEBI:15379"/>
        <dbReference type="ChEBI" id="CHEBI:17499"/>
        <dbReference type="ChEBI" id="CHEBI:65315"/>
        <dbReference type="ChEBI" id="CHEBI:136877"/>
    </reaction>
</comment>
<dbReference type="STRING" id="675864.SAMN04489747_0203"/>